<dbReference type="PANTHER" id="PTHR16082:SF2">
    <property type="entry name" value="AP-5 COMPLEX SUBUNIT MU-1"/>
    <property type="match status" value="1"/>
</dbReference>
<dbReference type="AlphaFoldDB" id="A0A8S1CXP4"/>
<evidence type="ECO:0000313" key="6">
    <source>
        <dbReference type="EMBL" id="CAB3372893.1"/>
    </source>
</evidence>
<dbReference type="GO" id="GO:0005829">
    <property type="term" value="C:cytosol"/>
    <property type="evidence" value="ECO:0007669"/>
    <property type="project" value="TreeGrafter"/>
</dbReference>
<dbReference type="GO" id="GO:0015031">
    <property type="term" value="P:protein transport"/>
    <property type="evidence" value="ECO:0007669"/>
    <property type="project" value="UniProtKB-KW"/>
</dbReference>
<evidence type="ECO:0000256" key="3">
    <source>
        <dbReference type="ARBA" id="ARBA00022927"/>
    </source>
</evidence>
<accession>A0A8S1CXP4</accession>
<comment type="subcellular location">
    <subcellularLocation>
        <location evidence="5">Endomembrane system</location>
        <topology evidence="5">Peripheral membrane protein</topology>
        <orientation evidence="5">Cytoplasmic side</orientation>
    </subcellularLocation>
</comment>
<dbReference type="PANTHER" id="PTHR16082">
    <property type="entry name" value="AP-5 COMPLEX SUBUNIT MU-1"/>
    <property type="match status" value="1"/>
</dbReference>
<name>A0A8S1CXP4_9INSE</name>
<gene>
    <name evidence="6" type="ORF">CLODIP_2_CD01888</name>
</gene>
<reference evidence="6 7" key="1">
    <citation type="submission" date="2020-04" db="EMBL/GenBank/DDBJ databases">
        <authorList>
            <person name="Alioto T."/>
            <person name="Alioto T."/>
            <person name="Gomez Garrido J."/>
        </authorList>
    </citation>
    <scope>NUCLEOTIDE SEQUENCE [LARGE SCALE GENOMIC DNA]</scope>
</reference>
<dbReference type="GO" id="GO:0030119">
    <property type="term" value="C:AP-type membrane coat adaptor complex"/>
    <property type="evidence" value="ECO:0007669"/>
    <property type="project" value="TreeGrafter"/>
</dbReference>
<dbReference type="EMBL" id="CADEPI010000077">
    <property type="protein sequence ID" value="CAB3372893.1"/>
    <property type="molecule type" value="Genomic_DNA"/>
</dbReference>
<dbReference type="GO" id="GO:0016197">
    <property type="term" value="P:endosomal transport"/>
    <property type="evidence" value="ECO:0007669"/>
    <property type="project" value="TreeGrafter"/>
</dbReference>
<evidence type="ECO:0000256" key="1">
    <source>
        <dbReference type="ARBA" id="ARBA00005324"/>
    </source>
</evidence>
<protein>
    <recommendedName>
        <fullName evidence="8">MHD domain-containing protein</fullName>
    </recommendedName>
</protein>
<keyword evidence="2" id="KW-0813">Transport</keyword>
<dbReference type="GO" id="GO:0005764">
    <property type="term" value="C:lysosome"/>
    <property type="evidence" value="ECO:0007669"/>
    <property type="project" value="TreeGrafter"/>
</dbReference>
<sequence length="420" mass="46626">MPFALRAFWVISPNEGAPVFQRLFPTVELRAQKTNNYQKLFEPNKFVEAVLVETGIKNSESFVFSRDRCDKMCMAPAFQVSTGDENLEPVVILQHRGLLLCALPLIEDPQSSVLEVAQTLDCLNAIAERLGGDLSQRTDLKMQLAKLMAINFPFGRPQTESIALSEQVIQAALQEKRQDKTKVAIWNPNPQIKNKSHFVFHISEQIHLVQNQTFATGVISVMTNEISSHRPEVLVTMTHSSPMKFMALAPRAKIEMASDASTTLKFNPSSVKSELLHYSTSCLAPIDFKFTENAISKKLTLAPIKTPFQRLEFKFYSAGKISKFNMSVGTAYEDENGIKWDVPVSKLKCKSAEFEVLNNADVKSSKDKFSAEAVFSMSSDCCWSGVKIDQNGVSVNGSTSKIKITTSSETLSGSYQVVLG</sequence>
<keyword evidence="7" id="KW-1185">Reference proteome</keyword>
<comment type="similarity">
    <text evidence="1">Belongs to the adaptor complexes medium subunit family.</text>
</comment>
<dbReference type="GO" id="GO:0005770">
    <property type="term" value="C:late endosome"/>
    <property type="evidence" value="ECO:0007669"/>
    <property type="project" value="TreeGrafter"/>
</dbReference>
<organism evidence="6 7">
    <name type="scientific">Cloeon dipterum</name>
    <dbReference type="NCBI Taxonomy" id="197152"/>
    <lineage>
        <taxon>Eukaryota</taxon>
        <taxon>Metazoa</taxon>
        <taxon>Ecdysozoa</taxon>
        <taxon>Arthropoda</taxon>
        <taxon>Hexapoda</taxon>
        <taxon>Insecta</taxon>
        <taxon>Pterygota</taxon>
        <taxon>Palaeoptera</taxon>
        <taxon>Ephemeroptera</taxon>
        <taxon>Pisciforma</taxon>
        <taxon>Baetidae</taxon>
        <taxon>Cloeon</taxon>
    </lineage>
</organism>
<dbReference type="InterPro" id="IPR039591">
    <property type="entry name" value="AP5M1"/>
</dbReference>
<evidence type="ECO:0008006" key="8">
    <source>
        <dbReference type="Google" id="ProtNLM"/>
    </source>
</evidence>
<keyword evidence="4" id="KW-0472">Membrane</keyword>
<evidence type="ECO:0000256" key="5">
    <source>
        <dbReference type="ARBA" id="ARBA00029433"/>
    </source>
</evidence>
<dbReference type="Proteomes" id="UP000494165">
    <property type="component" value="Unassembled WGS sequence"/>
</dbReference>
<evidence type="ECO:0000256" key="4">
    <source>
        <dbReference type="ARBA" id="ARBA00023136"/>
    </source>
</evidence>
<keyword evidence="3" id="KW-0653">Protein transport</keyword>
<evidence type="ECO:0000256" key="2">
    <source>
        <dbReference type="ARBA" id="ARBA00022448"/>
    </source>
</evidence>
<evidence type="ECO:0000313" key="7">
    <source>
        <dbReference type="Proteomes" id="UP000494165"/>
    </source>
</evidence>
<proteinExistence type="inferred from homology"/>
<dbReference type="OrthoDB" id="1877176at2759"/>
<comment type="caution">
    <text evidence="6">The sequence shown here is derived from an EMBL/GenBank/DDBJ whole genome shotgun (WGS) entry which is preliminary data.</text>
</comment>